<organism evidence="2 3">
    <name type="scientific">Dissostichus eleginoides</name>
    <name type="common">Patagonian toothfish</name>
    <name type="synonym">Dissostichus amissus</name>
    <dbReference type="NCBI Taxonomy" id="100907"/>
    <lineage>
        <taxon>Eukaryota</taxon>
        <taxon>Metazoa</taxon>
        <taxon>Chordata</taxon>
        <taxon>Craniata</taxon>
        <taxon>Vertebrata</taxon>
        <taxon>Euteleostomi</taxon>
        <taxon>Actinopterygii</taxon>
        <taxon>Neopterygii</taxon>
        <taxon>Teleostei</taxon>
        <taxon>Neoteleostei</taxon>
        <taxon>Acanthomorphata</taxon>
        <taxon>Eupercaria</taxon>
        <taxon>Perciformes</taxon>
        <taxon>Notothenioidei</taxon>
        <taxon>Nototheniidae</taxon>
        <taxon>Dissostichus</taxon>
    </lineage>
</organism>
<name>A0AAD9C9T7_DISEL</name>
<keyword evidence="3" id="KW-1185">Reference proteome</keyword>
<evidence type="ECO:0000256" key="1">
    <source>
        <dbReference type="SAM" id="MobiDB-lite"/>
    </source>
</evidence>
<dbReference type="AlphaFoldDB" id="A0AAD9C9T7"/>
<feature type="compositionally biased region" description="Basic and acidic residues" evidence="1">
    <location>
        <begin position="1"/>
        <end position="14"/>
    </location>
</feature>
<proteinExistence type="predicted"/>
<gene>
    <name evidence="2" type="ORF">KUDE01_017249</name>
</gene>
<feature type="compositionally biased region" description="Basic and acidic residues" evidence="1">
    <location>
        <begin position="78"/>
        <end position="89"/>
    </location>
</feature>
<dbReference type="EMBL" id="JASDAP010000008">
    <property type="protein sequence ID" value="KAK1897718.1"/>
    <property type="molecule type" value="Genomic_DNA"/>
</dbReference>
<protein>
    <submittedName>
        <fullName evidence="2">4-hydroxy-3-methylbut-2-enyl diphosphate reductase</fullName>
    </submittedName>
</protein>
<feature type="compositionally biased region" description="Basic and acidic residues" evidence="1">
    <location>
        <begin position="22"/>
        <end position="72"/>
    </location>
</feature>
<evidence type="ECO:0000313" key="2">
    <source>
        <dbReference type="EMBL" id="KAK1897718.1"/>
    </source>
</evidence>
<sequence>MRKKERRGEEMRDRERKRHKDTRLYRLGEAKREQEDGQGKKSRDKRGSKVGDKERTKRITSGERRSLVDKKDSKRRQLKETRRGDKETK</sequence>
<comment type="caution">
    <text evidence="2">The sequence shown here is derived from an EMBL/GenBank/DDBJ whole genome shotgun (WGS) entry which is preliminary data.</text>
</comment>
<feature type="region of interest" description="Disordered" evidence="1">
    <location>
        <begin position="1"/>
        <end position="89"/>
    </location>
</feature>
<dbReference type="Proteomes" id="UP001228049">
    <property type="component" value="Unassembled WGS sequence"/>
</dbReference>
<reference evidence="2" key="1">
    <citation type="submission" date="2023-04" db="EMBL/GenBank/DDBJ databases">
        <title>Chromosome-level genome of Chaenocephalus aceratus.</title>
        <authorList>
            <person name="Park H."/>
        </authorList>
    </citation>
    <scope>NUCLEOTIDE SEQUENCE</scope>
    <source>
        <strain evidence="2">DE</strain>
        <tissue evidence="2">Muscle</tissue>
    </source>
</reference>
<evidence type="ECO:0000313" key="3">
    <source>
        <dbReference type="Proteomes" id="UP001228049"/>
    </source>
</evidence>
<accession>A0AAD9C9T7</accession>